<feature type="compositionally biased region" description="Low complexity" evidence="1">
    <location>
        <begin position="335"/>
        <end position="347"/>
    </location>
</feature>
<feature type="compositionally biased region" description="Basic and acidic residues" evidence="1">
    <location>
        <begin position="153"/>
        <end position="185"/>
    </location>
</feature>
<evidence type="ECO:0000313" key="3">
    <source>
        <dbReference type="Proteomes" id="UP000324222"/>
    </source>
</evidence>
<keyword evidence="3" id="KW-1185">Reference proteome</keyword>
<feature type="region of interest" description="Disordered" evidence="1">
    <location>
        <begin position="146"/>
        <end position="224"/>
    </location>
</feature>
<sequence>MFVSDVRQHPAAHTSLDASVEPKTVLVDVRDDAGGCAPVRASAPHATTCTTCQALFTTSLRNVHTLVRVEAWSCVPPDTVTCSSRLDGTSSSRLIHTLHELFAHGTNSSQRVWEQFTTTAQQCRSRQGVEGIDSHFLPFHNLLANRQNAEDETNTRKSKAETPQAERPENTGAKPEPETAERDESPQSSIASIDVIPETQQDSFDTQRQPSSKEEATQQQKKRVWVSKKEIPECRWTNDGEKRLADLIKEYPKLYEQLDPPATGPHTRVGKNLKREKKSGVVQPERGARDDGIMETWSFLIQHIAQGKTVPSEQLAVFKSATVTSSDDEDVEVMSTGSQSQASSTTGKGKGKGKRSRPPTTETATTPTVTATTSGIIHTDLNEDVWQILSKADSLGASHSYTGHQKIVHDSACLLEGHMQGIPEESWYRPWTTEWEPRMPPAPSASPVQAPSPTHLVSPSAIFKTPVTSLSFPGLTPGLFCCSSAMARAAGRSSAS</sequence>
<organism evidence="2 3">
    <name type="scientific">Portunus trituberculatus</name>
    <name type="common">Swimming crab</name>
    <name type="synonym">Neptunus trituberculatus</name>
    <dbReference type="NCBI Taxonomy" id="210409"/>
    <lineage>
        <taxon>Eukaryota</taxon>
        <taxon>Metazoa</taxon>
        <taxon>Ecdysozoa</taxon>
        <taxon>Arthropoda</taxon>
        <taxon>Crustacea</taxon>
        <taxon>Multicrustacea</taxon>
        <taxon>Malacostraca</taxon>
        <taxon>Eumalacostraca</taxon>
        <taxon>Eucarida</taxon>
        <taxon>Decapoda</taxon>
        <taxon>Pleocyemata</taxon>
        <taxon>Brachyura</taxon>
        <taxon>Eubrachyura</taxon>
        <taxon>Portunoidea</taxon>
        <taxon>Portunidae</taxon>
        <taxon>Portuninae</taxon>
        <taxon>Portunus</taxon>
    </lineage>
</organism>
<feature type="region of interest" description="Disordered" evidence="1">
    <location>
        <begin position="326"/>
        <end position="375"/>
    </location>
</feature>
<comment type="caution">
    <text evidence="2">The sequence shown here is derived from an EMBL/GenBank/DDBJ whole genome shotgun (WGS) entry which is preliminary data.</text>
</comment>
<evidence type="ECO:0000313" key="2">
    <source>
        <dbReference type="EMBL" id="MPC37263.1"/>
    </source>
</evidence>
<dbReference type="AlphaFoldDB" id="A0A5B7EWL7"/>
<gene>
    <name evidence="2" type="ORF">E2C01_030737</name>
</gene>
<proteinExistence type="predicted"/>
<feature type="compositionally biased region" description="Low complexity" evidence="1">
    <location>
        <begin position="358"/>
        <end position="373"/>
    </location>
</feature>
<feature type="compositionally biased region" description="Polar residues" evidence="1">
    <location>
        <begin position="198"/>
        <end position="210"/>
    </location>
</feature>
<reference evidence="2 3" key="1">
    <citation type="submission" date="2019-05" db="EMBL/GenBank/DDBJ databases">
        <title>Another draft genome of Portunus trituberculatus and its Hox gene families provides insights of decapod evolution.</title>
        <authorList>
            <person name="Jeong J.-H."/>
            <person name="Song I."/>
            <person name="Kim S."/>
            <person name="Choi T."/>
            <person name="Kim D."/>
            <person name="Ryu S."/>
            <person name="Kim W."/>
        </authorList>
    </citation>
    <scope>NUCLEOTIDE SEQUENCE [LARGE SCALE GENOMIC DNA]</scope>
    <source>
        <tissue evidence="2">Muscle</tissue>
    </source>
</reference>
<dbReference type="Proteomes" id="UP000324222">
    <property type="component" value="Unassembled WGS sequence"/>
</dbReference>
<protein>
    <submittedName>
        <fullName evidence="2">Uncharacterized protein</fullName>
    </submittedName>
</protein>
<evidence type="ECO:0000256" key="1">
    <source>
        <dbReference type="SAM" id="MobiDB-lite"/>
    </source>
</evidence>
<accession>A0A5B7EWL7</accession>
<dbReference type="OrthoDB" id="8960956at2759"/>
<name>A0A5B7EWL7_PORTR</name>
<dbReference type="EMBL" id="VSRR010003730">
    <property type="protein sequence ID" value="MPC37263.1"/>
    <property type="molecule type" value="Genomic_DNA"/>
</dbReference>